<reference evidence="3 4" key="1">
    <citation type="submission" date="2017-09" db="EMBL/GenBank/DDBJ databases">
        <title>Sphingomonas adhaesiva DSM 7418, whole genome shotgun sequence.</title>
        <authorList>
            <person name="Feng G."/>
            <person name="Zhu H."/>
        </authorList>
    </citation>
    <scope>NUCLEOTIDE SEQUENCE [LARGE SCALE GENOMIC DNA]</scope>
    <source>
        <strain evidence="3 4">DSM 7418</strain>
    </source>
</reference>
<dbReference type="Proteomes" id="UP000218323">
    <property type="component" value="Unassembled WGS sequence"/>
</dbReference>
<dbReference type="EMBL" id="NWVC01000001">
    <property type="protein sequence ID" value="PCG15575.1"/>
    <property type="molecule type" value="Genomic_DNA"/>
</dbReference>
<organism evidence="3 4">
    <name type="scientific">Sphingomonas adhaesiva</name>
    <dbReference type="NCBI Taxonomy" id="28212"/>
    <lineage>
        <taxon>Bacteria</taxon>
        <taxon>Pseudomonadati</taxon>
        <taxon>Pseudomonadota</taxon>
        <taxon>Alphaproteobacteria</taxon>
        <taxon>Sphingomonadales</taxon>
        <taxon>Sphingomonadaceae</taxon>
        <taxon>Sphingomonas</taxon>
    </lineage>
</organism>
<dbReference type="RefSeq" id="WP_066710790.1">
    <property type="nucleotide sequence ID" value="NZ_JBHIWA010000019.1"/>
</dbReference>
<comment type="caution">
    <text evidence="3">The sequence shown here is derived from an EMBL/GenBank/DDBJ whole genome shotgun (WGS) entry which is preliminary data.</text>
</comment>
<dbReference type="InterPro" id="IPR003808">
    <property type="entry name" value="Fe-S_metab-assoc_dom"/>
</dbReference>
<dbReference type="Gene3D" id="3.90.1010.10">
    <property type="match status" value="1"/>
</dbReference>
<gene>
    <name evidence="3" type="ORF">COA07_00840</name>
</gene>
<feature type="domain" description="Fe-S metabolism associated" evidence="2">
    <location>
        <begin position="28"/>
        <end position="141"/>
    </location>
</feature>
<evidence type="ECO:0000313" key="3">
    <source>
        <dbReference type="EMBL" id="PCG15575.1"/>
    </source>
</evidence>
<evidence type="ECO:0000259" key="2">
    <source>
        <dbReference type="Pfam" id="PF02657"/>
    </source>
</evidence>
<dbReference type="PANTHER" id="PTHR43597:SF5">
    <property type="entry name" value="SUFE-LIKE PROTEIN 2, CHLOROPLASTIC"/>
    <property type="match status" value="1"/>
</dbReference>
<protein>
    <submittedName>
        <fullName evidence="3">Fe-S metabolism protein SufE</fullName>
    </submittedName>
</protein>
<dbReference type="Pfam" id="PF02657">
    <property type="entry name" value="SufE"/>
    <property type="match status" value="1"/>
</dbReference>
<sequence length="148" mass="15981">MRAMTDAATPPPPQPTLDDVREEYEFLEGDDRYRLLVELGRALEPMPDALKTDATLVRGCSASVWVYPTVADDGTLHFLADSNAAITKGIIALVLLTVQDRAPAAITATDIPAALAPFDLKSQLSSNRTQGIPNMIALIRDTAERYAA</sequence>
<dbReference type="PANTHER" id="PTHR43597">
    <property type="entry name" value="SULFUR ACCEPTOR PROTEIN CSDE"/>
    <property type="match status" value="1"/>
</dbReference>
<accession>A0A2A4IAS1</accession>
<dbReference type="AlphaFoldDB" id="A0A2A4IAS1"/>
<evidence type="ECO:0000313" key="4">
    <source>
        <dbReference type="Proteomes" id="UP000218323"/>
    </source>
</evidence>
<proteinExistence type="inferred from homology"/>
<name>A0A2A4IAS1_9SPHN</name>
<dbReference type="SUPFAM" id="SSF82649">
    <property type="entry name" value="SufE/NifU"/>
    <property type="match status" value="1"/>
</dbReference>
<evidence type="ECO:0000256" key="1">
    <source>
        <dbReference type="ARBA" id="ARBA00010282"/>
    </source>
</evidence>
<keyword evidence="4" id="KW-1185">Reference proteome</keyword>
<comment type="similarity">
    <text evidence="1">Belongs to the SufE family.</text>
</comment>